<reference evidence="4" key="1">
    <citation type="submission" date="2023-01" db="EMBL/GenBank/DDBJ databases">
        <title>Whole-genome sequence of Pseudomonas putida NBRC 14671.</title>
        <authorList>
            <person name="Morohoshi T."/>
            <person name="Someya N."/>
        </authorList>
    </citation>
    <scope>NUCLEOTIDE SEQUENCE</scope>
    <source>
        <strain evidence="4">NBRC 14671</strain>
    </source>
</reference>
<dbReference type="RefSeq" id="WP_284354673.1">
    <property type="nucleotide sequence ID" value="NZ_BSKF01000005.1"/>
</dbReference>
<keyword evidence="1" id="KW-0732">Signal</keyword>
<evidence type="ECO:0000256" key="1">
    <source>
        <dbReference type="SAM" id="SignalP"/>
    </source>
</evidence>
<feature type="domain" description="DUF3857" evidence="3">
    <location>
        <begin position="47"/>
        <end position="206"/>
    </location>
</feature>
<evidence type="ECO:0000313" key="4">
    <source>
        <dbReference type="EMBL" id="GLO36547.1"/>
    </source>
</evidence>
<feature type="chain" id="PRO_5041451520" description="DUF3857 domain-containing protein" evidence="1">
    <location>
        <begin position="25"/>
        <end position="616"/>
    </location>
</feature>
<proteinExistence type="predicted"/>
<protein>
    <recommendedName>
        <fullName evidence="6">DUF3857 domain-containing protein</fullName>
    </recommendedName>
</protein>
<dbReference type="Gene3D" id="2.60.40.3140">
    <property type="match status" value="1"/>
</dbReference>
<dbReference type="SUPFAM" id="SSF54001">
    <property type="entry name" value="Cysteine proteinases"/>
    <property type="match status" value="1"/>
</dbReference>
<dbReference type="InterPro" id="IPR002931">
    <property type="entry name" value="Transglutaminase-like"/>
</dbReference>
<feature type="signal peptide" evidence="1">
    <location>
        <begin position="1"/>
        <end position="24"/>
    </location>
</feature>
<dbReference type="Gene3D" id="2.60.120.1130">
    <property type="match status" value="1"/>
</dbReference>
<name>A0AA37RDB7_PSEPU</name>
<evidence type="ECO:0008006" key="6">
    <source>
        <dbReference type="Google" id="ProtNLM"/>
    </source>
</evidence>
<dbReference type="Pfam" id="PF01841">
    <property type="entry name" value="Transglut_core"/>
    <property type="match status" value="1"/>
</dbReference>
<dbReference type="InterPro" id="IPR038765">
    <property type="entry name" value="Papain-like_cys_pep_sf"/>
</dbReference>
<comment type="caution">
    <text evidence="4">The sequence shown here is derived from an EMBL/GenBank/DDBJ whole genome shotgun (WGS) entry which is preliminary data.</text>
</comment>
<dbReference type="Pfam" id="PF12969">
    <property type="entry name" value="DUF3857"/>
    <property type="match status" value="1"/>
</dbReference>
<dbReference type="Proteomes" id="UP001161257">
    <property type="component" value="Unassembled WGS sequence"/>
</dbReference>
<evidence type="ECO:0000313" key="5">
    <source>
        <dbReference type="Proteomes" id="UP001161257"/>
    </source>
</evidence>
<dbReference type="InterPro" id="IPR024618">
    <property type="entry name" value="DUF3857"/>
</dbReference>
<evidence type="ECO:0000259" key="3">
    <source>
        <dbReference type="Pfam" id="PF12969"/>
    </source>
</evidence>
<sequence length="616" mass="67488">MLKMRRLAVVLLPATMTWCGLAHAFTDGTDQSVTLEKIAQTFVVQKDGSFSLDVDSVLLINEERAIKTNAEQPLSYNRSLETLEVLEAYTQKPDGRKVQVDAAHIKEQQELASAQAPMFQDSLSKVVIFPEVAVGDRLVLRYQRNRSTPLFPGQFEDITVPRFHPVGQFALTYDLPQGMPLQADTRGFKASQPATRDGRTVYRWEYVPAARARIEAGAVSYLDYGHYLAVSTFSGFKDFAQAYQARATVEVTPPISELAKRLTAGLPTAREKALTLSDWVRQNIRYVAVYVGAGGVVPHAAQTVLDNRYGDCKDHVALLEALLSAAGIKSTPAMVNQGNAYMFPKVPTLGVLNHVITYVPSLDLYLDSTDPSIAAGYLPLTVLNKRVLLTATGEFGKTPAMQLNQVSSDLLFKVKPDGAADFTHVSTVKGWASEMSRFGLKQMKPTDRDMLVERVLAAYGQRGSGSFKVAPPAANGDFVSTVDGRTENLVNLPGPVGVATLTSLAGGISQSVYSFTLEKERSQRFVCISNDVVETSRFEFPAQVNVLAIPKPVKLQDGNVDYSARYTQDGNAVVVERRFKFSRPDVVCTPEDFTAMKPALEAMIRDLQSQIIVQAG</sequence>
<dbReference type="Gene3D" id="3.10.620.30">
    <property type="match status" value="1"/>
</dbReference>
<dbReference type="EMBL" id="BSKJ01000007">
    <property type="protein sequence ID" value="GLO36547.1"/>
    <property type="molecule type" value="Genomic_DNA"/>
</dbReference>
<feature type="domain" description="Transglutaminase-like" evidence="2">
    <location>
        <begin position="257"/>
        <end position="330"/>
    </location>
</feature>
<dbReference type="AlphaFoldDB" id="A0AA37RDB7"/>
<gene>
    <name evidence="4" type="ORF">PPUN14671_33820</name>
</gene>
<evidence type="ECO:0000259" key="2">
    <source>
        <dbReference type="Pfam" id="PF01841"/>
    </source>
</evidence>
<accession>A0AA37RDB7</accession>
<organism evidence="4 5">
    <name type="scientific">Pseudomonas putida</name>
    <name type="common">Arthrobacter siderocapsulatus</name>
    <dbReference type="NCBI Taxonomy" id="303"/>
    <lineage>
        <taxon>Bacteria</taxon>
        <taxon>Pseudomonadati</taxon>
        <taxon>Pseudomonadota</taxon>
        <taxon>Gammaproteobacteria</taxon>
        <taxon>Pseudomonadales</taxon>
        <taxon>Pseudomonadaceae</taxon>
        <taxon>Pseudomonas</taxon>
    </lineage>
</organism>